<name>A0A3P6BDQ4_BRAOL</name>
<accession>A0A3P6BDQ4</accession>
<proteinExistence type="predicted"/>
<dbReference type="AlphaFoldDB" id="A0A3P6BDQ4"/>
<evidence type="ECO:0000313" key="1">
    <source>
        <dbReference type="EMBL" id="VDC94651.1"/>
    </source>
</evidence>
<dbReference type="EMBL" id="LR031872">
    <property type="protein sequence ID" value="VDC94651.1"/>
    <property type="molecule type" value="Genomic_DNA"/>
</dbReference>
<reference evidence="1" key="1">
    <citation type="submission" date="2018-11" db="EMBL/GenBank/DDBJ databases">
        <authorList>
            <consortium name="Genoscope - CEA"/>
            <person name="William W."/>
        </authorList>
    </citation>
    <scope>NUCLEOTIDE SEQUENCE</scope>
</reference>
<organism evidence="1">
    <name type="scientific">Brassica oleracea</name>
    <name type="common">Wild cabbage</name>
    <dbReference type="NCBI Taxonomy" id="3712"/>
    <lineage>
        <taxon>Eukaryota</taxon>
        <taxon>Viridiplantae</taxon>
        <taxon>Streptophyta</taxon>
        <taxon>Embryophyta</taxon>
        <taxon>Tracheophyta</taxon>
        <taxon>Spermatophyta</taxon>
        <taxon>Magnoliopsida</taxon>
        <taxon>eudicotyledons</taxon>
        <taxon>Gunneridae</taxon>
        <taxon>Pentapetalae</taxon>
        <taxon>rosids</taxon>
        <taxon>malvids</taxon>
        <taxon>Brassicales</taxon>
        <taxon>Brassicaceae</taxon>
        <taxon>Brassiceae</taxon>
        <taxon>Brassica</taxon>
    </lineage>
</organism>
<gene>
    <name evidence="1" type="ORF">BOLC3T17993H</name>
</gene>
<protein>
    <submittedName>
        <fullName evidence="1">Uncharacterized protein</fullName>
    </submittedName>
</protein>
<sequence length="138" mass="15517">MAAEHHVYLAVVEKKFRSCTIAGREEEMRRNEKSGLQRWKKRRAAKSKIISGDSLIIQTKPKRLINDTHLTPRRFSLTIKGLVTALTPSMCSCSDSGKLILVNRHASHHECSPASHLQRPSPGWFTGATRTSGFQTCF</sequence>